<name>A0A8J2X1V6_9STRA</name>
<gene>
    <name evidence="6" type="ORF">PECAL_5P14180</name>
</gene>
<reference evidence="6" key="1">
    <citation type="submission" date="2021-11" db="EMBL/GenBank/DDBJ databases">
        <authorList>
            <consortium name="Genoscope - CEA"/>
            <person name="William W."/>
        </authorList>
    </citation>
    <scope>NUCLEOTIDE SEQUENCE</scope>
</reference>
<dbReference type="GO" id="GO:0003777">
    <property type="term" value="F:microtubule motor activity"/>
    <property type="evidence" value="ECO:0007669"/>
    <property type="project" value="InterPro"/>
</dbReference>
<organism evidence="6 7">
    <name type="scientific">Pelagomonas calceolata</name>
    <dbReference type="NCBI Taxonomy" id="35677"/>
    <lineage>
        <taxon>Eukaryota</taxon>
        <taxon>Sar</taxon>
        <taxon>Stramenopiles</taxon>
        <taxon>Ochrophyta</taxon>
        <taxon>Pelagophyceae</taxon>
        <taxon>Pelagomonadales</taxon>
        <taxon>Pelagomonadaceae</taxon>
        <taxon>Pelagomonas</taxon>
    </lineage>
</organism>
<dbReference type="GO" id="GO:0005524">
    <property type="term" value="F:ATP binding"/>
    <property type="evidence" value="ECO:0007669"/>
    <property type="project" value="UniProtKB-UniRule"/>
</dbReference>
<dbReference type="PANTHER" id="PTHR47968:SF75">
    <property type="entry name" value="CENTROMERE-ASSOCIATED PROTEIN E"/>
    <property type="match status" value="1"/>
</dbReference>
<dbReference type="Pfam" id="PF00225">
    <property type="entry name" value="Kinesin"/>
    <property type="match status" value="1"/>
</dbReference>
<keyword evidence="2 3" id="KW-0505">Motor protein</keyword>
<accession>A0A8J2X1V6</accession>
<dbReference type="GO" id="GO:0007018">
    <property type="term" value="P:microtubule-based movement"/>
    <property type="evidence" value="ECO:0007669"/>
    <property type="project" value="InterPro"/>
</dbReference>
<dbReference type="SUPFAM" id="SSF52540">
    <property type="entry name" value="P-loop containing nucleoside triphosphate hydrolases"/>
    <property type="match status" value="1"/>
</dbReference>
<evidence type="ECO:0000259" key="5">
    <source>
        <dbReference type="PROSITE" id="PS50067"/>
    </source>
</evidence>
<feature type="domain" description="Kinesin motor" evidence="5">
    <location>
        <begin position="7"/>
        <end position="290"/>
    </location>
</feature>
<evidence type="ECO:0000256" key="2">
    <source>
        <dbReference type="ARBA" id="ARBA00023175"/>
    </source>
</evidence>
<dbReference type="PRINTS" id="PR00380">
    <property type="entry name" value="KINESINHEAVY"/>
</dbReference>
<keyword evidence="7" id="KW-1185">Reference proteome</keyword>
<dbReference type="InterPro" id="IPR001752">
    <property type="entry name" value="Kinesin_motor_dom"/>
</dbReference>
<dbReference type="InterPro" id="IPR027417">
    <property type="entry name" value="P-loop_NTPase"/>
</dbReference>
<feature type="region of interest" description="Disordered" evidence="4">
    <location>
        <begin position="354"/>
        <end position="430"/>
    </location>
</feature>
<dbReference type="EMBL" id="CAKKNE010000005">
    <property type="protein sequence ID" value="CAH0376825.1"/>
    <property type="molecule type" value="Genomic_DNA"/>
</dbReference>
<evidence type="ECO:0000313" key="7">
    <source>
        <dbReference type="Proteomes" id="UP000789595"/>
    </source>
</evidence>
<dbReference type="AlphaFoldDB" id="A0A8J2X1V6"/>
<evidence type="ECO:0000313" key="6">
    <source>
        <dbReference type="EMBL" id="CAH0376825.1"/>
    </source>
</evidence>
<dbReference type="InterPro" id="IPR036961">
    <property type="entry name" value="Kinesin_motor_dom_sf"/>
</dbReference>
<evidence type="ECO:0000256" key="3">
    <source>
        <dbReference type="PROSITE-ProRule" id="PRU00283"/>
    </source>
</evidence>
<feature type="binding site" evidence="3">
    <location>
        <begin position="88"/>
        <end position="95"/>
    </location>
    <ligand>
        <name>ATP</name>
        <dbReference type="ChEBI" id="CHEBI:30616"/>
    </ligand>
</feature>
<dbReference type="InterPro" id="IPR027640">
    <property type="entry name" value="Kinesin-like_fam"/>
</dbReference>
<comment type="similarity">
    <text evidence="3">Belongs to the TRAFAC class myosin-kinesin ATPase superfamily. Kinesin family.</text>
</comment>
<keyword evidence="1" id="KW-0175">Coiled coil</keyword>
<sequence>MASRRRSIRVGVRLRPADGVAAWRVDGAAVVECPRADAYASQQRAPRVFRFDDVFDVRADNAAVYEQVAKDFVDDALRGNSGALIAYGQTASGKTHTMQGTPESPGLIPRAVVDVFKTHQRCRVSYVESYNERVRDLLGDADDLRVLDGGPVGRREVDVASVDAVFAAITRGERRRSVGETAYNDRSSRSHAILTLTLANNAILTFVDLAGSEATASAEGHCINRSLHALALVIAKLADGHGYVPYRDSKLTRLLRPALSGRVTLVCTVAPDAGEETTNTLHFARRATRVVQAPVPRASPLVARYRQQMDALQTELQAPHEVLPPEPPAREGVREAIADLERLIVAPVVVSATPARRRGKSLPPARTLFFEPIDDDDDGAASPERLPPRAESPCSPPSRSFPATGGRSHTAAADPRSPEIPPSTPSAPTDTAALREVQRKLQDALARSEPDENLFAAAEVLERLDKSEAENKVLKAKLARVSTILAARERELVKMKGLASPEDETF</sequence>
<protein>
    <recommendedName>
        <fullName evidence="5">Kinesin motor domain-containing protein</fullName>
    </recommendedName>
</protein>
<dbReference type="SMART" id="SM00129">
    <property type="entry name" value="KISc"/>
    <property type="match status" value="1"/>
</dbReference>
<evidence type="ECO:0000256" key="4">
    <source>
        <dbReference type="SAM" id="MobiDB-lite"/>
    </source>
</evidence>
<dbReference type="Gene3D" id="3.40.850.10">
    <property type="entry name" value="Kinesin motor domain"/>
    <property type="match status" value="1"/>
</dbReference>
<keyword evidence="3" id="KW-0067">ATP-binding</keyword>
<dbReference type="Proteomes" id="UP000789595">
    <property type="component" value="Unassembled WGS sequence"/>
</dbReference>
<dbReference type="PROSITE" id="PS50067">
    <property type="entry name" value="KINESIN_MOTOR_2"/>
    <property type="match status" value="1"/>
</dbReference>
<dbReference type="GO" id="GO:0008017">
    <property type="term" value="F:microtubule binding"/>
    <property type="evidence" value="ECO:0007669"/>
    <property type="project" value="InterPro"/>
</dbReference>
<evidence type="ECO:0000256" key="1">
    <source>
        <dbReference type="ARBA" id="ARBA00023054"/>
    </source>
</evidence>
<dbReference type="PANTHER" id="PTHR47968">
    <property type="entry name" value="CENTROMERE PROTEIN E"/>
    <property type="match status" value="1"/>
</dbReference>
<proteinExistence type="inferred from homology"/>
<comment type="caution">
    <text evidence="6">The sequence shown here is derived from an EMBL/GenBank/DDBJ whole genome shotgun (WGS) entry which is preliminary data.</text>
</comment>
<dbReference type="OrthoDB" id="3176171at2759"/>
<keyword evidence="3" id="KW-0547">Nucleotide-binding</keyword>